<keyword evidence="6" id="KW-0443">Lipid metabolism</keyword>
<evidence type="ECO:0000256" key="3">
    <source>
        <dbReference type="ARBA" id="ARBA00012243"/>
    </source>
</evidence>
<evidence type="ECO:0000256" key="2">
    <source>
        <dbReference type="ARBA" id="ARBA00005189"/>
    </source>
</evidence>
<name>A0A0V8GH87_9BACL</name>
<comment type="pathway">
    <text evidence="12">Phospholipid metabolism; phosphatidylethanolamine biosynthesis.</text>
</comment>
<sequence length="258" mass="28950">MKKAIFDTIVHLNARPIVANTLKRFAMSRFSKPLIRPFIRTYHIQTDQALKSVDSFTSLHDCFVRELRPGMRPIATTTDAFVSPSDAVLSIVPALTQDSRFTIKGQDYTVAELIGSSERAQDYANGVALIFYLSPTDYHRVHSPVTGEITTSYTLGRESAPVNNMGLRFSKRPLTRNYRRVTRLQVDHRAIEHVMVGALNVNTIVQTHQGRLLERGAEFGYFSFGSTVILVLPPDTVELAPGIERSVKMGEQIGRWIS</sequence>
<evidence type="ECO:0000256" key="7">
    <source>
        <dbReference type="ARBA" id="ARBA00023145"/>
    </source>
</evidence>
<keyword evidence="10" id="KW-1208">Phospholipid metabolism</keyword>
<evidence type="ECO:0000313" key="14">
    <source>
        <dbReference type="Proteomes" id="UP000053797"/>
    </source>
</evidence>
<evidence type="ECO:0000256" key="10">
    <source>
        <dbReference type="ARBA" id="ARBA00023264"/>
    </source>
</evidence>
<protein>
    <recommendedName>
        <fullName evidence="3">phosphatidylserine decarboxylase</fullName>
        <ecNumber evidence="3">4.1.1.65</ecNumber>
    </recommendedName>
</protein>
<evidence type="ECO:0000256" key="9">
    <source>
        <dbReference type="ARBA" id="ARBA00023239"/>
    </source>
</evidence>
<comment type="cofactor">
    <cofactor evidence="1">
        <name>pyruvate</name>
        <dbReference type="ChEBI" id="CHEBI:15361"/>
    </cofactor>
</comment>
<dbReference type="PANTHER" id="PTHR10067">
    <property type="entry name" value="PHOSPHATIDYLSERINE DECARBOXYLASE"/>
    <property type="match status" value="1"/>
</dbReference>
<dbReference type="EMBL" id="LNQL01000002">
    <property type="protein sequence ID" value="KSU49640.1"/>
    <property type="molecule type" value="Genomic_DNA"/>
</dbReference>
<dbReference type="Proteomes" id="UP000053797">
    <property type="component" value="Unassembled WGS sequence"/>
</dbReference>
<accession>A0A0V8GH87</accession>
<keyword evidence="5" id="KW-0210">Decarboxylase</keyword>
<dbReference type="RefSeq" id="WP_058265367.1">
    <property type="nucleotide sequence ID" value="NZ_FMYN01000002.1"/>
</dbReference>
<dbReference type="EC" id="4.1.1.65" evidence="3"/>
<evidence type="ECO:0000313" key="13">
    <source>
        <dbReference type="EMBL" id="KSU49640.1"/>
    </source>
</evidence>
<dbReference type="GO" id="GO:0006646">
    <property type="term" value="P:phosphatidylethanolamine biosynthetic process"/>
    <property type="evidence" value="ECO:0007669"/>
    <property type="project" value="UniProtKB-UniPathway"/>
</dbReference>
<dbReference type="InterPro" id="IPR003817">
    <property type="entry name" value="PS_Dcarbxylase"/>
</dbReference>
<keyword evidence="8" id="KW-0594">Phospholipid biosynthesis</keyword>
<dbReference type="Pfam" id="PF02666">
    <property type="entry name" value="PS_Dcarbxylase"/>
    <property type="match status" value="1"/>
</dbReference>
<dbReference type="NCBIfam" id="TIGR00163">
    <property type="entry name" value="PS_decarb"/>
    <property type="match status" value="1"/>
</dbReference>
<evidence type="ECO:0000256" key="5">
    <source>
        <dbReference type="ARBA" id="ARBA00022793"/>
    </source>
</evidence>
<keyword evidence="4" id="KW-0444">Lipid biosynthesis</keyword>
<evidence type="ECO:0000256" key="12">
    <source>
        <dbReference type="ARBA" id="ARBA00024326"/>
    </source>
</evidence>
<evidence type="ECO:0000256" key="11">
    <source>
        <dbReference type="ARBA" id="ARBA00023317"/>
    </source>
</evidence>
<evidence type="ECO:0000256" key="1">
    <source>
        <dbReference type="ARBA" id="ARBA00001928"/>
    </source>
</evidence>
<keyword evidence="7" id="KW-0865">Zymogen</keyword>
<evidence type="ECO:0000256" key="4">
    <source>
        <dbReference type="ARBA" id="ARBA00022516"/>
    </source>
</evidence>
<dbReference type="OrthoDB" id="9802030at2"/>
<evidence type="ECO:0000256" key="8">
    <source>
        <dbReference type="ARBA" id="ARBA00023209"/>
    </source>
</evidence>
<dbReference type="InterPro" id="IPR033177">
    <property type="entry name" value="PSD-B"/>
</dbReference>
<reference evidence="13 14" key="1">
    <citation type="journal article" date="2015" name="Int. J. Syst. Evol. Microbiol.">
        <title>Exiguobacterium enclense sp. nov., isolated from sediment.</title>
        <authorList>
            <person name="Dastager S.G."/>
            <person name="Mawlankar R."/>
            <person name="Sonalkar V.V."/>
            <person name="Thorat M.N."/>
            <person name="Mual P."/>
            <person name="Verma A."/>
            <person name="Krishnamurthi S."/>
            <person name="Tang S.K."/>
            <person name="Li W.J."/>
        </authorList>
    </citation>
    <scope>NUCLEOTIDE SEQUENCE [LARGE SCALE GENOMIC DNA]</scope>
    <source>
        <strain evidence="13 14">NIO-1109</strain>
    </source>
</reference>
<dbReference type="UniPathway" id="UPA00558"/>
<keyword evidence="11" id="KW-0670">Pyruvate</keyword>
<dbReference type="NCBIfam" id="NF002853">
    <property type="entry name" value="PRK03140.1"/>
    <property type="match status" value="1"/>
</dbReference>
<dbReference type="PANTHER" id="PTHR10067:SF6">
    <property type="entry name" value="PHOSPHATIDYLSERINE DECARBOXYLASE PROENZYME, MITOCHONDRIAL"/>
    <property type="match status" value="1"/>
</dbReference>
<comment type="caution">
    <text evidence="13">The sequence shown here is derived from an EMBL/GenBank/DDBJ whole genome shotgun (WGS) entry which is preliminary data.</text>
</comment>
<dbReference type="GO" id="GO:0004609">
    <property type="term" value="F:phosphatidylserine decarboxylase activity"/>
    <property type="evidence" value="ECO:0007669"/>
    <property type="project" value="UniProtKB-EC"/>
</dbReference>
<organism evidence="13 14">
    <name type="scientific">Exiguobacterium indicum</name>
    <dbReference type="NCBI Taxonomy" id="296995"/>
    <lineage>
        <taxon>Bacteria</taxon>
        <taxon>Bacillati</taxon>
        <taxon>Bacillota</taxon>
        <taxon>Bacilli</taxon>
        <taxon>Bacillales</taxon>
        <taxon>Bacillales Family XII. Incertae Sedis</taxon>
        <taxon>Exiguobacterium</taxon>
    </lineage>
</organism>
<dbReference type="AlphaFoldDB" id="A0A0V8GH87"/>
<evidence type="ECO:0000256" key="6">
    <source>
        <dbReference type="ARBA" id="ARBA00023098"/>
    </source>
</evidence>
<gene>
    <name evidence="13" type="ORF">AS033_09800</name>
</gene>
<keyword evidence="9" id="KW-0456">Lyase</keyword>
<proteinExistence type="predicted"/>
<comment type="pathway">
    <text evidence="2">Lipid metabolism.</text>
</comment>